<dbReference type="PANTHER" id="PTHR43065">
    <property type="entry name" value="SENSOR HISTIDINE KINASE"/>
    <property type="match status" value="1"/>
</dbReference>
<keyword evidence="12" id="KW-1185">Reference proteome</keyword>
<evidence type="ECO:0000256" key="4">
    <source>
        <dbReference type="ARBA" id="ARBA00022679"/>
    </source>
</evidence>
<evidence type="ECO:0000256" key="2">
    <source>
        <dbReference type="ARBA" id="ARBA00012438"/>
    </source>
</evidence>
<dbReference type="EC" id="2.7.13.3" evidence="2"/>
<dbReference type="Pfam" id="PF02518">
    <property type="entry name" value="HATPase_c"/>
    <property type="match status" value="1"/>
</dbReference>
<dbReference type="PRINTS" id="PR00344">
    <property type="entry name" value="BCTRLSENSOR"/>
</dbReference>
<evidence type="ECO:0000256" key="3">
    <source>
        <dbReference type="ARBA" id="ARBA00022553"/>
    </source>
</evidence>
<evidence type="ECO:0000256" key="1">
    <source>
        <dbReference type="ARBA" id="ARBA00000085"/>
    </source>
</evidence>
<organism evidence="11 12">
    <name type="scientific">Arcobacter nitrofigilis (strain ATCC 33309 / DSM 7299 / CCUG 15893 / LMG 7604 / NCTC 12251 / CI)</name>
    <name type="common">Campylobacter nitrofigilis</name>
    <dbReference type="NCBI Taxonomy" id="572480"/>
    <lineage>
        <taxon>Bacteria</taxon>
        <taxon>Pseudomonadati</taxon>
        <taxon>Campylobacterota</taxon>
        <taxon>Epsilonproteobacteria</taxon>
        <taxon>Campylobacterales</taxon>
        <taxon>Arcobacteraceae</taxon>
        <taxon>Arcobacter</taxon>
    </lineage>
</organism>
<keyword evidence="4" id="KW-0808">Transferase</keyword>
<keyword evidence="3" id="KW-0597">Phosphoprotein</keyword>
<feature type="transmembrane region" description="Helical" evidence="9">
    <location>
        <begin position="120"/>
        <end position="138"/>
    </location>
</feature>
<dbReference type="CDD" id="cd00082">
    <property type="entry name" value="HisKA"/>
    <property type="match status" value="1"/>
</dbReference>
<comment type="catalytic activity">
    <reaction evidence="1">
        <text>ATP + protein L-histidine = ADP + protein N-phospho-L-histidine.</text>
        <dbReference type="EC" id="2.7.13.3"/>
    </reaction>
</comment>
<dbReference type="InterPro" id="IPR003594">
    <property type="entry name" value="HATPase_dom"/>
</dbReference>
<dbReference type="InterPro" id="IPR003661">
    <property type="entry name" value="HisK_dim/P_dom"/>
</dbReference>
<keyword evidence="6 11" id="KW-0418">Kinase</keyword>
<dbReference type="PANTHER" id="PTHR43065:SF46">
    <property type="entry name" value="C4-DICARBOXYLATE TRANSPORT SENSOR PROTEIN DCTB"/>
    <property type="match status" value="1"/>
</dbReference>
<dbReference type="Gene3D" id="3.30.565.10">
    <property type="entry name" value="Histidine kinase-like ATPase, C-terminal domain"/>
    <property type="match status" value="1"/>
</dbReference>
<gene>
    <name evidence="11" type="ordered locus">Arnit_1885</name>
</gene>
<dbReference type="GO" id="GO:0000155">
    <property type="term" value="F:phosphorelay sensor kinase activity"/>
    <property type="evidence" value="ECO:0007669"/>
    <property type="project" value="InterPro"/>
</dbReference>
<keyword evidence="9" id="KW-0472">Membrane</keyword>
<evidence type="ECO:0000256" key="8">
    <source>
        <dbReference type="ARBA" id="ARBA00023012"/>
    </source>
</evidence>
<feature type="transmembrane region" description="Helical" evidence="9">
    <location>
        <begin position="95"/>
        <end position="114"/>
    </location>
</feature>
<dbReference type="InterPro" id="IPR036097">
    <property type="entry name" value="HisK_dim/P_sf"/>
</dbReference>
<feature type="transmembrane region" description="Helical" evidence="9">
    <location>
        <begin position="6"/>
        <end position="26"/>
    </location>
</feature>
<evidence type="ECO:0000256" key="6">
    <source>
        <dbReference type="ARBA" id="ARBA00022777"/>
    </source>
</evidence>
<evidence type="ECO:0000256" key="7">
    <source>
        <dbReference type="ARBA" id="ARBA00022840"/>
    </source>
</evidence>
<evidence type="ECO:0000256" key="5">
    <source>
        <dbReference type="ARBA" id="ARBA00022741"/>
    </source>
</evidence>
<dbReference type="InterPro" id="IPR036890">
    <property type="entry name" value="HATPase_C_sf"/>
</dbReference>
<dbReference type="InterPro" id="IPR011623">
    <property type="entry name" value="7TMR_DISM_rcpt_extracell_dom1"/>
</dbReference>
<evidence type="ECO:0000313" key="12">
    <source>
        <dbReference type="Proteomes" id="UP000000939"/>
    </source>
</evidence>
<protein>
    <recommendedName>
        <fullName evidence="2">histidine kinase</fullName>
        <ecNumber evidence="2">2.7.13.3</ecNumber>
    </recommendedName>
</protein>
<dbReference type="InterPro" id="IPR005467">
    <property type="entry name" value="His_kinase_dom"/>
</dbReference>
<dbReference type="Proteomes" id="UP000000939">
    <property type="component" value="Chromosome"/>
</dbReference>
<feature type="transmembrane region" description="Helical" evidence="9">
    <location>
        <begin position="33"/>
        <end position="54"/>
    </location>
</feature>
<feature type="transmembrane region" description="Helical" evidence="9">
    <location>
        <begin position="176"/>
        <end position="194"/>
    </location>
</feature>
<feature type="transmembrane region" description="Helical" evidence="9">
    <location>
        <begin position="145"/>
        <end position="164"/>
    </location>
</feature>
<evidence type="ECO:0000313" key="11">
    <source>
        <dbReference type="EMBL" id="ADG93539.1"/>
    </source>
</evidence>
<reference evidence="11 12" key="1">
    <citation type="journal article" date="2010" name="Stand. Genomic Sci.">
        <title>Complete genome sequence of Arcobacter nitrofigilis type strain (CI).</title>
        <authorList>
            <person name="Pati A."/>
            <person name="Gronow S."/>
            <person name="Lapidus A."/>
            <person name="Copeland A."/>
            <person name="Glavina Del Rio T."/>
            <person name="Nolan M."/>
            <person name="Lucas S."/>
            <person name="Tice H."/>
            <person name="Cheng J.F."/>
            <person name="Han C."/>
            <person name="Chertkov O."/>
            <person name="Bruce D."/>
            <person name="Tapia R."/>
            <person name="Goodwin L."/>
            <person name="Pitluck S."/>
            <person name="Liolios K."/>
            <person name="Ivanova N."/>
            <person name="Mavromatis K."/>
            <person name="Chen A."/>
            <person name="Palaniappan K."/>
            <person name="Land M."/>
            <person name="Hauser L."/>
            <person name="Chang Y.J."/>
            <person name="Jeffries C.D."/>
            <person name="Detter J.C."/>
            <person name="Rohde M."/>
            <person name="Goker M."/>
            <person name="Bristow J."/>
            <person name="Eisen J.A."/>
            <person name="Markowitz V."/>
            <person name="Hugenholtz P."/>
            <person name="Klenk H.P."/>
            <person name="Kyrpides N.C."/>
        </authorList>
    </citation>
    <scope>NUCLEOTIDE SEQUENCE [LARGE SCALE GENOMIC DNA]</scope>
    <source>
        <strain evidence="12">ATCC 33309 / DSM 7299 / CCUG 15893 / LMG 7604 / NCTC 12251 / CI</strain>
    </source>
</reference>
<dbReference type="EMBL" id="CP001999">
    <property type="protein sequence ID" value="ADG93539.1"/>
    <property type="molecule type" value="Genomic_DNA"/>
</dbReference>
<dbReference type="eggNOG" id="COG4191">
    <property type="taxonomic scope" value="Bacteria"/>
</dbReference>
<dbReference type="OrthoDB" id="9805967at2"/>
<dbReference type="STRING" id="572480.Arnit_1885"/>
<dbReference type="Pfam" id="PF07695">
    <property type="entry name" value="7TMR-DISM_7TM"/>
    <property type="match status" value="1"/>
</dbReference>
<dbReference type="InterPro" id="IPR004358">
    <property type="entry name" value="Sig_transdc_His_kin-like_C"/>
</dbReference>
<keyword evidence="5" id="KW-0547">Nucleotide-binding</keyword>
<evidence type="ECO:0000259" key="10">
    <source>
        <dbReference type="PROSITE" id="PS50109"/>
    </source>
</evidence>
<dbReference type="Gene3D" id="1.10.287.130">
    <property type="match status" value="1"/>
</dbReference>
<dbReference type="PROSITE" id="PS50109">
    <property type="entry name" value="HIS_KIN"/>
    <property type="match status" value="1"/>
</dbReference>
<dbReference type="HOGENOM" id="CLU_027703_0_0_7"/>
<keyword evidence="9" id="KW-0812">Transmembrane</keyword>
<accession>D5V1V5</accession>
<proteinExistence type="predicted"/>
<dbReference type="CDD" id="cd00075">
    <property type="entry name" value="HATPase"/>
    <property type="match status" value="1"/>
</dbReference>
<feature type="domain" description="Histidine kinase" evidence="10">
    <location>
        <begin position="225"/>
        <end position="438"/>
    </location>
</feature>
<keyword evidence="9" id="KW-1133">Transmembrane helix</keyword>
<dbReference type="GO" id="GO:0005524">
    <property type="term" value="F:ATP binding"/>
    <property type="evidence" value="ECO:0007669"/>
    <property type="project" value="UniProtKB-KW"/>
</dbReference>
<feature type="transmembrane region" description="Helical" evidence="9">
    <location>
        <begin position="66"/>
        <end position="83"/>
    </location>
</feature>
<dbReference type="SUPFAM" id="SSF55874">
    <property type="entry name" value="ATPase domain of HSP90 chaperone/DNA topoisomerase II/histidine kinase"/>
    <property type="match status" value="1"/>
</dbReference>
<keyword evidence="8" id="KW-0902">Two-component regulatory system</keyword>
<keyword evidence="7" id="KW-0067">ATP-binding</keyword>
<evidence type="ECO:0000256" key="9">
    <source>
        <dbReference type="SAM" id="Phobius"/>
    </source>
</evidence>
<dbReference type="RefSeq" id="WP_013135684.1">
    <property type="nucleotide sequence ID" value="NC_014166.1"/>
</dbReference>
<dbReference type="KEGG" id="ant:Arnit_1885"/>
<name>D5V1V5_ARCNC</name>
<dbReference type="SMART" id="SM00387">
    <property type="entry name" value="HATPase_c"/>
    <property type="match status" value="1"/>
</dbReference>
<sequence length="438" mass="50702">MYDLTTVLSYGITFGILMMTIVYTFIRYIYSKELFYLSYCFMQIFSLSYIILYSKFFYSELFFQDFSLFFATVSALVFAVRFYEGKFIPKITNTNELILNTLLLIFIILTALYHYLLFEYLPYTIIYAILFVSIVFNLNQGFKATAIYVIGWSVICLILYLLNFKTYFKMHTNLDLVLLAFAMEAILFTISVAYKYNLLKKENIEIESMLLQQSKLAQSGEMIANITHQFRQPLNNLSYILINLKNKYESSNLEKSYFDRKTSQANEQIEYLSSTIENFRNFYTESKEKEDFEIKEVIQNSLAILSGDIKNIEVIVDLTFNTNEHIKIFGIKNELAQVLVAIISNALDAIKTIENRKIEIEISSNTADVILSIKDNGKGIKAKLLDKIFEPYFTTKSSGTGLGLYLSKMIIEKSFKGKLNVKSNPKGTTFYINIEKSV</sequence>
<dbReference type="AlphaFoldDB" id="D5V1V5"/>
<dbReference type="SUPFAM" id="SSF47384">
    <property type="entry name" value="Homodimeric domain of signal transducing histidine kinase"/>
    <property type="match status" value="1"/>
</dbReference>